<dbReference type="InterPro" id="IPR033309">
    <property type="entry name" value="Mus81"/>
</dbReference>
<dbReference type="GO" id="GO:0000712">
    <property type="term" value="P:resolution of meiotic recombination intermediates"/>
    <property type="evidence" value="ECO:0007669"/>
    <property type="project" value="TreeGrafter"/>
</dbReference>
<dbReference type="EMBL" id="MN740810">
    <property type="protein sequence ID" value="QHU12836.1"/>
    <property type="molecule type" value="Genomic_DNA"/>
</dbReference>
<dbReference type="CDD" id="cd22367">
    <property type="entry name" value="XPF_ERCC4_MUS81-like"/>
    <property type="match status" value="1"/>
</dbReference>
<name>A0A6C0K6Y0_9ZZZZ</name>
<dbReference type="Pfam" id="PF02732">
    <property type="entry name" value="ERCC4"/>
    <property type="match status" value="1"/>
</dbReference>
<evidence type="ECO:0000256" key="1">
    <source>
        <dbReference type="ARBA" id="ARBA00022801"/>
    </source>
</evidence>
<dbReference type="GO" id="GO:0048257">
    <property type="term" value="F:3'-flap endonuclease activity"/>
    <property type="evidence" value="ECO:0007669"/>
    <property type="project" value="TreeGrafter"/>
</dbReference>
<sequence length="248" mass="28138">MWVCDMRERDLIPLLENITTRNLPVGDIWIGLSGEDILPGGLIIERKTVADLEASIKDGRYREQRLRLLTHCQETGARPLYIIEGSVDRPFQLHFQGNTLRKFLHRLQIRYGVPVVQTERLEATANVCAVLLEQWINDRDVFKAEDGAKKDYAASVTVHKRGNKEDPRVFASMVLQQCPGVSAAIAKALLDKTGRNNLEGIWILSERDIAAVQITEKRRVGPVLAKRLWTLLHCDSQQEQSEPHPEDS</sequence>
<dbReference type="GO" id="GO:0031573">
    <property type="term" value="P:mitotic intra-S DNA damage checkpoint signaling"/>
    <property type="evidence" value="ECO:0007669"/>
    <property type="project" value="TreeGrafter"/>
</dbReference>
<dbReference type="InterPro" id="IPR011335">
    <property type="entry name" value="Restrct_endonuc-II-like"/>
</dbReference>
<protein>
    <recommendedName>
        <fullName evidence="2">ERCC4 domain-containing protein</fullName>
    </recommendedName>
</protein>
<evidence type="ECO:0000259" key="2">
    <source>
        <dbReference type="SMART" id="SM00891"/>
    </source>
</evidence>
<dbReference type="Gene3D" id="3.40.50.10130">
    <property type="match status" value="1"/>
</dbReference>
<feature type="domain" description="ERCC4" evidence="2">
    <location>
        <begin position="1"/>
        <end position="87"/>
    </location>
</feature>
<dbReference type="PANTHER" id="PTHR13451:SF0">
    <property type="entry name" value="CROSSOVER JUNCTION ENDONUCLEASE MUS81"/>
    <property type="match status" value="1"/>
</dbReference>
<dbReference type="GO" id="GO:0003677">
    <property type="term" value="F:DNA binding"/>
    <property type="evidence" value="ECO:0007669"/>
    <property type="project" value="InterPro"/>
</dbReference>
<dbReference type="SMART" id="SM00891">
    <property type="entry name" value="ERCC4"/>
    <property type="match status" value="1"/>
</dbReference>
<dbReference type="GO" id="GO:0048476">
    <property type="term" value="C:Holliday junction resolvase complex"/>
    <property type="evidence" value="ECO:0007669"/>
    <property type="project" value="TreeGrafter"/>
</dbReference>
<reference evidence="3" key="1">
    <citation type="journal article" date="2020" name="Nature">
        <title>Giant virus diversity and host interactions through global metagenomics.</title>
        <authorList>
            <person name="Schulz F."/>
            <person name="Roux S."/>
            <person name="Paez-Espino D."/>
            <person name="Jungbluth S."/>
            <person name="Walsh D.A."/>
            <person name="Denef V.J."/>
            <person name="McMahon K.D."/>
            <person name="Konstantinidis K.T."/>
            <person name="Eloe-Fadrosh E.A."/>
            <person name="Kyrpides N.C."/>
            <person name="Woyke T."/>
        </authorList>
    </citation>
    <scope>NUCLEOTIDE SEQUENCE</scope>
    <source>
        <strain evidence="3">GVMAG-S-1101172-89</strain>
    </source>
</reference>
<dbReference type="InterPro" id="IPR006166">
    <property type="entry name" value="ERCC4_domain"/>
</dbReference>
<dbReference type="GO" id="GO:0000727">
    <property type="term" value="P:double-strand break repair via break-induced replication"/>
    <property type="evidence" value="ECO:0007669"/>
    <property type="project" value="TreeGrafter"/>
</dbReference>
<dbReference type="PANTHER" id="PTHR13451">
    <property type="entry name" value="CLASS II CROSSOVER JUNCTION ENDONUCLEASE MUS81"/>
    <property type="match status" value="1"/>
</dbReference>
<evidence type="ECO:0000313" key="3">
    <source>
        <dbReference type="EMBL" id="QHU12836.1"/>
    </source>
</evidence>
<dbReference type="GO" id="GO:0008821">
    <property type="term" value="F:crossover junction DNA endonuclease activity"/>
    <property type="evidence" value="ECO:0007669"/>
    <property type="project" value="InterPro"/>
</dbReference>
<proteinExistence type="predicted"/>
<accession>A0A6C0K6Y0</accession>
<dbReference type="GO" id="GO:0006308">
    <property type="term" value="P:DNA catabolic process"/>
    <property type="evidence" value="ECO:0007669"/>
    <property type="project" value="InterPro"/>
</dbReference>
<dbReference type="AlphaFoldDB" id="A0A6C0K6Y0"/>
<dbReference type="GO" id="GO:0005634">
    <property type="term" value="C:nucleus"/>
    <property type="evidence" value="ECO:0007669"/>
    <property type="project" value="TreeGrafter"/>
</dbReference>
<organism evidence="3">
    <name type="scientific">viral metagenome</name>
    <dbReference type="NCBI Taxonomy" id="1070528"/>
    <lineage>
        <taxon>unclassified sequences</taxon>
        <taxon>metagenomes</taxon>
        <taxon>organismal metagenomes</taxon>
    </lineage>
</organism>
<dbReference type="SUPFAM" id="SSF52980">
    <property type="entry name" value="Restriction endonuclease-like"/>
    <property type="match status" value="1"/>
</dbReference>
<keyword evidence="1" id="KW-0378">Hydrolase</keyword>